<reference evidence="2" key="2">
    <citation type="submission" date="2009-06" db="EMBL/GenBank/DDBJ databases">
        <authorList>
            <person name="Carlson J."/>
            <person name="Booth B."/>
            <person name="Frise E."/>
            <person name="Park S."/>
            <person name="Wan K."/>
            <person name="Yu C."/>
            <person name="Celniker S."/>
        </authorList>
    </citation>
    <scope>NUCLEOTIDE SEQUENCE</scope>
    <source>
        <strain evidence="2">Berkeley</strain>
    </source>
</reference>
<reference evidence="2" key="1">
    <citation type="submission" date="2002-01" db="EMBL/GenBank/DDBJ databases">
        <authorList>
            <person name="Stapleton M."/>
            <person name="Brokstein P."/>
            <person name="Hong L."/>
            <person name="Agbayani A."/>
            <person name="Carlson J."/>
            <person name="Champe M."/>
            <person name="Chavez C."/>
            <person name="Dorsett V."/>
            <person name="Dresnek D."/>
            <person name="Farfan D."/>
            <person name="Frise E."/>
            <person name="George R."/>
            <person name="Gonzalez M."/>
            <person name="Guarin H."/>
            <person name="Kronmiller B."/>
            <person name="Li P."/>
            <person name="Liao G."/>
            <person name="Miranda A."/>
            <person name="Mungall C.J."/>
            <person name="Nunoo J."/>
            <person name="Pacleb J."/>
            <person name="Paragas V."/>
            <person name="Park S."/>
            <person name="Patel S."/>
            <person name="Phouanenavong S."/>
            <person name="Wan K."/>
            <person name="Yu C."/>
            <person name="Lewis S.E."/>
            <person name="Rubin G.M."/>
            <person name="Celniker S."/>
        </authorList>
    </citation>
    <scope>NUCLEOTIDE SEQUENCE</scope>
    <source>
        <strain evidence="2">Berkeley</strain>
    </source>
</reference>
<feature type="region of interest" description="Disordered" evidence="1">
    <location>
        <begin position="127"/>
        <end position="150"/>
    </location>
</feature>
<accession>Q8SY15</accession>
<protein>
    <submittedName>
        <fullName evidence="2">RE13557p</fullName>
    </submittedName>
</protein>
<name>Q8SY15_DROME</name>
<feature type="compositionally biased region" description="Low complexity" evidence="1">
    <location>
        <begin position="35"/>
        <end position="48"/>
    </location>
</feature>
<organism evidence="2">
    <name type="scientific">Drosophila melanogaster</name>
    <name type="common">Fruit fly</name>
    <dbReference type="NCBI Taxonomy" id="7227"/>
    <lineage>
        <taxon>Eukaryota</taxon>
        <taxon>Metazoa</taxon>
        <taxon>Ecdysozoa</taxon>
        <taxon>Arthropoda</taxon>
        <taxon>Hexapoda</taxon>
        <taxon>Insecta</taxon>
        <taxon>Pterygota</taxon>
        <taxon>Neoptera</taxon>
        <taxon>Endopterygota</taxon>
        <taxon>Diptera</taxon>
        <taxon>Brachycera</taxon>
        <taxon>Muscomorpha</taxon>
        <taxon>Ephydroidea</taxon>
        <taxon>Drosophilidae</taxon>
        <taxon>Drosophila</taxon>
        <taxon>Sophophora</taxon>
    </lineage>
</organism>
<feature type="compositionally biased region" description="Polar residues" evidence="1">
    <location>
        <begin position="18"/>
        <end position="27"/>
    </location>
</feature>
<gene>
    <name evidence="2" type="primary">CG34325-RA</name>
</gene>
<sequence length="190" mass="20411">MRSSNCASLPLWARPGIRSTSSARTANVPSPRPPSTSMMVSPSAPPASCRTTRASVTAANVPFWSAPSRPWVRRGMRNVSCAADPACSNWRAPPSTSTMGFPTAGQTSSICSPPAAAIAKLPLRRTRSWPSTPSGIGSASSARNAEHPSRPVPLSWRITNRCARPAPIKESGTQPFHIAIHVYYLFLWYL</sequence>
<proteinExistence type="evidence at transcript level"/>
<dbReference type="AlphaFoldDB" id="Q8SY15"/>
<evidence type="ECO:0000256" key="1">
    <source>
        <dbReference type="SAM" id="MobiDB-lite"/>
    </source>
</evidence>
<evidence type="ECO:0000313" key="2">
    <source>
        <dbReference type="EMBL" id="AAL68269.3"/>
    </source>
</evidence>
<feature type="region of interest" description="Disordered" evidence="1">
    <location>
        <begin position="17"/>
        <end position="49"/>
    </location>
</feature>
<feature type="compositionally biased region" description="Polar residues" evidence="1">
    <location>
        <begin position="128"/>
        <end position="143"/>
    </location>
</feature>
<dbReference type="EMBL" id="AY075456">
    <property type="protein sequence ID" value="AAL68269.3"/>
    <property type="molecule type" value="mRNA"/>
</dbReference>